<reference evidence="1 2" key="2">
    <citation type="journal article" date="2016" name="Int. J. Syst. Evol. Microbiol.">
        <title>Taxonomy of haemolytic and/or proteolytic strains of the genus Acinetobacter with the proposal of Acinetobacter courvalinii sp. nov. (genomic species 14 sensu Bouvet &amp; Jeanjean), Acinetobacter dispersus sp. nov. (genomic species 17), Acinetobacter modestus sp. nov., Acinetobacter proteolyticus sp. nov. and Acinetobacter vivianii sp. nov.</title>
        <authorList>
            <person name="Nemec A."/>
            <person name="Radolfova-Krizova L."/>
            <person name="Maixnerova M."/>
            <person name="Vrestiakova E."/>
            <person name="Jezek P."/>
            <person name="Sedo O."/>
        </authorList>
    </citation>
    <scope>NUCLEOTIDE SEQUENCE [LARGE SCALE GENOMIC DNA]</scope>
    <source>
        <strain evidence="1 2">NIPH 236</strain>
    </source>
</reference>
<dbReference type="EMBL" id="APOJ01000023">
    <property type="protein sequence ID" value="ENU27119.1"/>
    <property type="molecule type" value="Genomic_DNA"/>
</dbReference>
<protein>
    <submittedName>
        <fullName evidence="1">Uncharacterized protein</fullName>
    </submittedName>
</protein>
<gene>
    <name evidence="1" type="ORF">F992_01725</name>
</gene>
<keyword evidence="2" id="KW-1185">Reference proteome</keyword>
<evidence type="ECO:0000313" key="1">
    <source>
        <dbReference type="EMBL" id="ENU27119.1"/>
    </source>
</evidence>
<proteinExistence type="predicted"/>
<dbReference type="RefSeq" id="WP_004661790.1">
    <property type="nucleotide sequence ID" value="NZ_JBBCNT010000007.1"/>
</dbReference>
<comment type="caution">
    <text evidence="1">The sequence shown here is derived from an EMBL/GenBank/DDBJ whole genome shotgun (WGS) entry which is preliminary data.</text>
</comment>
<sequence length="45" mass="4913">MRNVNTANNGTLVDKVAYASMEQIQNLGIILTGSLGSPNIIYFRN</sequence>
<evidence type="ECO:0000313" key="2">
    <source>
        <dbReference type="Proteomes" id="UP000013190"/>
    </source>
</evidence>
<organism evidence="1 2">
    <name type="scientific">Acinetobacter modestus</name>
    <dbReference type="NCBI Taxonomy" id="1776740"/>
    <lineage>
        <taxon>Bacteria</taxon>
        <taxon>Pseudomonadati</taxon>
        <taxon>Pseudomonadota</taxon>
        <taxon>Gammaproteobacteria</taxon>
        <taxon>Moraxellales</taxon>
        <taxon>Moraxellaceae</taxon>
        <taxon>Acinetobacter</taxon>
    </lineage>
</organism>
<dbReference type="Proteomes" id="UP000013190">
    <property type="component" value="Unassembled WGS sequence"/>
</dbReference>
<reference evidence="2" key="1">
    <citation type="submission" date="2013-02" db="EMBL/GenBank/DDBJ databases">
        <title>The Genome Sequence of Acinetobacter sp. NIPH 236.</title>
        <authorList>
            <consortium name="The Broad Institute Genome Sequencing Platform"/>
            <consortium name="The Broad Institute Genome Sequencing Center for Infectious Disease"/>
            <person name="Cerqueira G."/>
            <person name="Feldgarden M."/>
            <person name="Courvalin P."/>
            <person name="Perichon B."/>
            <person name="Grillot-Courvalin C."/>
            <person name="Clermont D."/>
            <person name="Rocha E."/>
            <person name="Yoon E.-J."/>
            <person name="Nemec A."/>
            <person name="Walker B."/>
            <person name="Young S.K."/>
            <person name="Zeng Q."/>
            <person name="Gargeya S."/>
            <person name="Fitzgerald M."/>
            <person name="Haas B."/>
            <person name="Abouelleil A."/>
            <person name="Alvarado L."/>
            <person name="Arachchi H.M."/>
            <person name="Berlin A.M."/>
            <person name="Chapman S.B."/>
            <person name="Dewar J."/>
            <person name="Goldberg J."/>
            <person name="Griggs A."/>
            <person name="Gujja S."/>
            <person name="Hansen M."/>
            <person name="Howarth C."/>
            <person name="Imamovic A."/>
            <person name="Larimer J."/>
            <person name="McCowan C."/>
            <person name="Murphy C."/>
            <person name="Neiman D."/>
            <person name="Pearson M."/>
            <person name="Priest M."/>
            <person name="Roberts A."/>
            <person name="Saif S."/>
            <person name="Shea T."/>
            <person name="Sisk P."/>
            <person name="Sykes S."/>
            <person name="Wortman J."/>
            <person name="Nusbaum C."/>
            <person name="Birren B."/>
        </authorList>
    </citation>
    <scope>NUCLEOTIDE SEQUENCE [LARGE SCALE GENOMIC DNA]</scope>
    <source>
        <strain evidence="2">NIPH 236</strain>
    </source>
</reference>
<name>A0ABP2TYB4_9GAMM</name>
<accession>A0ABP2TYB4</accession>